<keyword evidence="3" id="KW-1185">Reference proteome</keyword>
<gene>
    <name evidence="2" type="ORF">SLS59_005639</name>
</gene>
<evidence type="ECO:0000313" key="2">
    <source>
        <dbReference type="EMBL" id="KAL1600973.1"/>
    </source>
</evidence>
<comment type="caution">
    <text evidence="2">The sequence shown here is derived from an EMBL/GenBank/DDBJ whole genome shotgun (WGS) entry which is preliminary data.</text>
</comment>
<accession>A0ABR3R9Q4</accession>
<evidence type="ECO:0000256" key="1">
    <source>
        <dbReference type="SAM" id="MobiDB-lite"/>
    </source>
</evidence>
<dbReference type="EMBL" id="JAKIXB020000017">
    <property type="protein sequence ID" value="KAL1600973.1"/>
    <property type="molecule type" value="Genomic_DNA"/>
</dbReference>
<name>A0ABR3R9Q4_9PLEO</name>
<sequence length="339" mass="38091">MASSIAKVGGKPVTDTNTISGRPITHIDSPPPSESSSETLHDNKVLDVDRKYANISPLSATTLNLDNFKIHDEEVSSCPNNIDRFAGPFQGNFNPHRSPIPTYGHLVQPFRRKNHHFSPGNGFPRGGGGQRSAHTWASEETRAAQEFLTVRNSMKRLFKNADVARWKVTDYIAHREAMMAYAAKKLAQQARGREVEKSLRVPPVSPQQQDMMRRCGLSGNYDQIGNHSRALGEKTIWCADWENGKDEIAPWPCLAEMKWEGDDRAKTGVGRFPPLPREQGPVALPWNQLQAVEQYPLDQIARIPTMEDVYLPVDEIDDEVKYDLLNKDLEDAMDAYLES</sequence>
<evidence type="ECO:0000313" key="3">
    <source>
        <dbReference type="Proteomes" id="UP001521222"/>
    </source>
</evidence>
<reference evidence="2 3" key="1">
    <citation type="submission" date="2024-02" db="EMBL/GenBank/DDBJ databases">
        <title>De novo assembly and annotation of 12 fungi associated with fruit tree decline syndrome in Ontario, Canada.</title>
        <authorList>
            <person name="Sulman M."/>
            <person name="Ellouze W."/>
            <person name="Ilyukhin E."/>
        </authorList>
    </citation>
    <scope>NUCLEOTIDE SEQUENCE [LARGE SCALE GENOMIC DNA]</scope>
    <source>
        <strain evidence="2 3">M97-236</strain>
    </source>
</reference>
<organism evidence="2 3">
    <name type="scientific">Nothophoma quercina</name>
    <dbReference type="NCBI Taxonomy" id="749835"/>
    <lineage>
        <taxon>Eukaryota</taxon>
        <taxon>Fungi</taxon>
        <taxon>Dikarya</taxon>
        <taxon>Ascomycota</taxon>
        <taxon>Pezizomycotina</taxon>
        <taxon>Dothideomycetes</taxon>
        <taxon>Pleosporomycetidae</taxon>
        <taxon>Pleosporales</taxon>
        <taxon>Pleosporineae</taxon>
        <taxon>Didymellaceae</taxon>
        <taxon>Nothophoma</taxon>
    </lineage>
</organism>
<dbReference type="Proteomes" id="UP001521222">
    <property type="component" value="Unassembled WGS sequence"/>
</dbReference>
<proteinExistence type="predicted"/>
<feature type="region of interest" description="Disordered" evidence="1">
    <location>
        <begin position="1"/>
        <end position="41"/>
    </location>
</feature>
<protein>
    <submittedName>
        <fullName evidence="2">Uncharacterized protein</fullName>
    </submittedName>
</protein>